<keyword evidence="11" id="KW-1185">Reference proteome</keyword>
<evidence type="ECO:0000256" key="4">
    <source>
        <dbReference type="ARBA" id="ARBA00022692"/>
    </source>
</evidence>
<dbReference type="Gramene" id="Vigun03g044600.6.v1.2">
    <property type="protein sequence ID" value="Vigun03g044600.6.v1.2"/>
    <property type="gene ID" value="Vigun03g044600.v1.2"/>
</dbReference>
<dbReference type="SUPFAM" id="SSF103506">
    <property type="entry name" value="Mitochondrial carrier"/>
    <property type="match status" value="1"/>
</dbReference>
<feature type="compositionally biased region" description="Polar residues" evidence="9">
    <location>
        <begin position="1"/>
        <end position="15"/>
    </location>
</feature>
<feature type="repeat" description="Solcar" evidence="8">
    <location>
        <begin position="507"/>
        <end position="595"/>
    </location>
</feature>
<evidence type="ECO:0000256" key="5">
    <source>
        <dbReference type="ARBA" id="ARBA00022737"/>
    </source>
</evidence>
<dbReference type="OrthoDB" id="10253709at2759"/>
<keyword evidence="3" id="KW-0813">Transport</keyword>
<feature type="repeat" description="Solcar" evidence="8">
    <location>
        <begin position="324"/>
        <end position="408"/>
    </location>
</feature>
<evidence type="ECO:0000256" key="7">
    <source>
        <dbReference type="ARBA" id="ARBA00023136"/>
    </source>
</evidence>
<protein>
    <submittedName>
        <fullName evidence="10">Solute carrier family 25</fullName>
    </submittedName>
</protein>
<feature type="region of interest" description="Disordered" evidence="9">
    <location>
        <begin position="1"/>
        <end position="55"/>
    </location>
</feature>
<accession>A0A4D6L911</accession>
<dbReference type="InterPro" id="IPR023395">
    <property type="entry name" value="MCP_dom_sf"/>
</dbReference>
<gene>
    <name evidence="10" type="ORF">DEO72_LG2g5396</name>
</gene>
<sequence>MSKSNKSPKNDQQSIKYWRIQHGGASSQKDLSCADYSPSLSNDENKQRYGSFQPKSPQILSTSQLISAIGQVCYSASKSLSVLLPKENLNQDDNGLSREKILDNIGERKNDLVYTSNGTKFYPLTADAAKIVRERLDFPTVTKKISVFESPNESQEYIHSLLQRFSKASDKITNKDCKRMKLAREEMLFKSGNVYQWAGRNAVEMLNCQMNVPQPENLETKSSVSGSDISLDTSAPALANEERDVCSHDSITHQSQSLSNAEADVGDCHINSLALYTSASEQCQHDIDDNESLEVQRKQLLDITNDEPKLQTFSATHLKPRKSQAKQEHAFSGALAGVCVSLCLHPVDTIKTVIQSCRAEHQSIFYIGKSIVSDRGLLGLYRGITTNIASSAPISAVYIFSYESVKAALLPYLPKEYYSIAHCVGGGCASIATSFIFTPSERIKQQLQVRSQYRNCWDALVGIIRNGGFTSLYAGWRAVLCRNIPHSIIKFYTYESLKEVMPSSVQPYTLQTLVCGGLAGSTAALFTTPFDVIKTRLQTQVPGSSNQYDSVLHALYEISKVEGLKGLYRGLIPRLIMYMTQGSLFFASYEFFKRAFSLEVSHGRDVEREEPTK</sequence>
<dbReference type="FunFam" id="1.50.40.10:FF:000080">
    <property type="entry name" value="Mitochondrial substrate carrier protein-like"/>
    <property type="match status" value="1"/>
</dbReference>
<reference evidence="10 11" key="1">
    <citation type="submission" date="2019-04" db="EMBL/GenBank/DDBJ databases">
        <title>An improved genome assembly and genetic linkage map for asparagus bean, Vigna unguiculata ssp. sesquipedialis.</title>
        <authorList>
            <person name="Xia Q."/>
            <person name="Zhang R."/>
            <person name="Dong Y."/>
        </authorList>
    </citation>
    <scope>NUCLEOTIDE SEQUENCE [LARGE SCALE GENOMIC DNA]</scope>
    <source>
        <tissue evidence="10">Leaf</tissue>
    </source>
</reference>
<evidence type="ECO:0000313" key="11">
    <source>
        <dbReference type="Proteomes" id="UP000501690"/>
    </source>
</evidence>
<dbReference type="InterPro" id="IPR018108">
    <property type="entry name" value="MCP_transmembrane"/>
</dbReference>
<evidence type="ECO:0000256" key="3">
    <source>
        <dbReference type="ARBA" id="ARBA00022448"/>
    </source>
</evidence>
<dbReference type="EMBL" id="CP039346">
    <property type="protein sequence ID" value="QCD85038.1"/>
    <property type="molecule type" value="Genomic_DNA"/>
</dbReference>
<keyword evidence="4 8" id="KW-0812">Transmembrane</keyword>
<evidence type="ECO:0000256" key="2">
    <source>
        <dbReference type="ARBA" id="ARBA00006375"/>
    </source>
</evidence>
<dbReference type="FunFam" id="1.50.40.10:FF:000179">
    <property type="entry name" value="S-adenosylmethionine carrier 1, chloroplastic/mitochondrial isoform A"/>
    <property type="match status" value="1"/>
</dbReference>
<evidence type="ECO:0000256" key="6">
    <source>
        <dbReference type="ARBA" id="ARBA00022989"/>
    </source>
</evidence>
<dbReference type="AlphaFoldDB" id="A0A4D6L911"/>
<dbReference type="Pfam" id="PF00153">
    <property type="entry name" value="Mito_carr"/>
    <property type="match status" value="3"/>
</dbReference>
<dbReference type="Gramene" id="Vigun03g044600.5.v1.2">
    <property type="protein sequence ID" value="Vigun03g044600.5.v1.2"/>
    <property type="gene ID" value="Vigun03g044600.v1.2"/>
</dbReference>
<evidence type="ECO:0000313" key="10">
    <source>
        <dbReference type="EMBL" id="QCD85038.1"/>
    </source>
</evidence>
<feature type="repeat" description="Solcar" evidence="8">
    <location>
        <begin position="417"/>
        <end position="500"/>
    </location>
</feature>
<evidence type="ECO:0000256" key="1">
    <source>
        <dbReference type="ARBA" id="ARBA00004141"/>
    </source>
</evidence>
<dbReference type="Gene3D" id="1.50.40.10">
    <property type="entry name" value="Mitochondrial carrier domain"/>
    <property type="match status" value="2"/>
</dbReference>
<dbReference type="Gramene" id="Vigun03g044600.4.v1.2">
    <property type="protein sequence ID" value="Vigun03g044600.4.v1.2"/>
    <property type="gene ID" value="Vigun03g044600.v1.2"/>
</dbReference>
<dbReference type="Gramene" id="Vigun03g044600.1.v1.2">
    <property type="protein sequence ID" value="Vigun03g044600.1.v1.2"/>
    <property type="gene ID" value="Vigun03g044600.v1.2"/>
</dbReference>
<comment type="subcellular location">
    <subcellularLocation>
        <location evidence="1">Membrane</location>
        <topology evidence="1">Multi-pass membrane protein</topology>
    </subcellularLocation>
</comment>
<name>A0A4D6L911_VIGUN</name>
<dbReference type="PANTHER" id="PTHR45667">
    <property type="entry name" value="S-ADENOSYLMETHIONINE MITOCHONDRIAL CARRIER PROTEIN"/>
    <property type="match status" value="1"/>
</dbReference>
<feature type="compositionally biased region" description="Polar residues" evidence="9">
    <location>
        <begin position="38"/>
        <end position="55"/>
    </location>
</feature>
<dbReference type="Proteomes" id="UP000501690">
    <property type="component" value="Linkage Group LG2"/>
</dbReference>
<evidence type="ECO:0000256" key="8">
    <source>
        <dbReference type="PROSITE-ProRule" id="PRU00282"/>
    </source>
</evidence>
<dbReference type="PROSITE" id="PS50920">
    <property type="entry name" value="SOLCAR"/>
    <property type="match status" value="3"/>
</dbReference>
<organism evidence="10 11">
    <name type="scientific">Vigna unguiculata</name>
    <name type="common">Cowpea</name>
    <dbReference type="NCBI Taxonomy" id="3917"/>
    <lineage>
        <taxon>Eukaryota</taxon>
        <taxon>Viridiplantae</taxon>
        <taxon>Streptophyta</taxon>
        <taxon>Embryophyta</taxon>
        <taxon>Tracheophyta</taxon>
        <taxon>Spermatophyta</taxon>
        <taxon>Magnoliopsida</taxon>
        <taxon>eudicotyledons</taxon>
        <taxon>Gunneridae</taxon>
        <taxon>Pentapetalae</taxon>
        <taxon>rosids</taxon>
        <taxon>fabids</taxon>
        <taxon>Fabales</taxon>
        <taxon>Fabaceae</taxon>
        <taxon>Papilionoideae</taxon>
        <taxon>50 kb inversion clade</taxon>
        <taxon>NPAAA clade</taxon>
        <taxon>indigoferoid/millettioid clade</taxon>
        <taxon>Phaseoleae</taxon>
        <taxon>Vigna</taxon>
    </lineage>
</organism>
<comment type="similarity">
    <text evidence="2">Belongs to the mitochondrial carrier (TC 2.A.29) family.</text>
</comment>
<proteinExistence type="inferred from homology"/>
<keyword evidence="7 8" id="KW-0472">Membrane</keyword>
<keyword evidence="6" id="KW-1133">Transmembrane helix</keyword>
<dbReference type="GO" id="GO:0016020">
    <property type="term" value="C:membrane"/>
    <property type="evidence" value="ECO:0007669"/>
    <property type="project" value="UniProtKB-SubCell"/>
</dbReference>
<evidence type="ECO:0000256" key="9">
    <source>
        <dbReference type="SAM" id="MobiDB-lite"/>
    </source>
</evidence>
<keyword evidence="5" id="KW-0677">Repeat</keyword>